<accession>A0A151NZG6</accession>
<evidence type="ECO:0000256" key="2">
    <source>
        <dbReference type="ARBA" id="ARBA00012180"/>
    </source>
</evidence>
<dbReference type="Pfam" id="PF00078">
    <property type="entry name" value="RVT_1"/>
    <property type="match status" value="1"/>
</dbReference>
<dbReference type="InterPro" id="IPR053134">
    <property type="entry name" value="RNA-dir_DNA_polymerase"/>
</dbReference>
<dbReference type="EMBL" id="AKHW03001467">
    <property type="protein sequence ID" value="KYO42281.1"/>
    <property type="molecule type" value="Genomic_DNA"/>
</dbReference>
<keyword evidence="5" id="KW-1185">Reference proteome</keyword>
<gene>
    <name evidence="4" type="ORF">Y1Q_0022152</name>
</gene>
<name>A0A151NZG6_ALLMI</name>
<dbReference type="EC" id="3.1.26.4" evidence="2"/>
<dbReference type="Proteomes" id="UP000050525">
    <property type="component" value="Unassembled WGS sequence"/>
</dbReference>
<evidence type="ECO:0000259" key="3">
    <source>
        <dbReference type="Pfam" id="PF00078"/>
    </source>
</evidence>
<dbReference type="PANTHER" id="PTHR24559:SF435">
    <property type="entry name" value="RIBONUCLEASE H"/>
    <property type="match status" value="1"/>
</dbReference>
<organism evidence="4 5">
    <name type="scientific">Alligator mississippiensis</name>
    <name type="common">American alligator</name>
    <dbReference type="NCBI Taxonomy" id="8496"/>
    <lineage>
        <taxon>Eukaryota</taxon>
        <taxon>Metazoa</taxon>
        <taxon>Chordata</taxon>
        <taxon>Craniata</taxon>
        <taxon>Vertebrata</taxon>
        <taxon>Euteleostomi</taxon>
        <taxon>Archelosauria</taxon>
        <taxon>Archosauria</taxon>
        <taxon>Crocodylia</taxon>
        <taxon>Alligatoridae</taxon>
        <taxon>Alligatorinae</taxon>
        <taxon>Alligator</taxon>
    </lineage>
</organism>
<dbReference type="Gene3D" id="3.30.70.270">
    <property type="match status" value="1"/>
</dbReference>
<reference evidence="4 5" key="1">
    <citation type="journal article" date="2012" name="Genome Biol.">
        <title>Sequencing three crocodilian genomes to illuminate the evolution of archosaurs and amniotes.</title>
        <authorList>
            <person name="St John J.A."/>
            <person name="Braun E.L."/>
            <person name="Isberg S.R."/>
            <person name="Miles L.G."/>
            <person name="Chong A.Y."/>
            <person name="Gongora J."/>
            <person name="Dalzell P."/>
            <person name="Moran C."/>
            <person name="Bed'hom B."/>
            <person name="Abzhanov A."/>
            <person name="Burgess S.C."/>
            <person name="Cooksey A.M."/>
            <person name="Castoe T.A."/>
            <person name="Crawford N.G."/>
            <person name="Densmore L.D."/>
            <person name="Drew J.C."/>
            <person name="Edwards S.V."/>
            <person name="Faircloth B.C."/>
            <person name="Fujita M.K."/>
            <person name="Greenwold M.J."/>
            <person name="Hoffmann F.G."/>
            <person name="Howard J.M."/>
            <person name="Iguchi T."/>
            <person name="Janes D.E."/>
            <person name="Khan S.Y."/>
            <person name="Kohno S."/>
            <person name="de Koning A.J."/>
            <person name="Lance S.L."/>
            <person name="McCarthy F.M."/>
            <person name="McCormack J.E."/>
            <person name="Merchant M.E."/>
            <person name="Peterson D.G."/>
            <person name="Pollock D.D."/>
            <person name="Pourmand N."/>
            <person name="Raney B.J."/>
            <person name="Roessler K.A."/>
            <person name="Sanford J.R."/>
            <person name="Sawyer R.H."/>
            <person name="Schmidt C.J."/>
            <person name="Triplett E.W."/>
            <person name="Tuberville T.D."/>
            <person name="Venegas-Anaya M."/>
            <person name="Howard J.T."/>
            <person name="Jarvis E.D."/>
            <person name="Guillette L.J.Jr."/>
            <person name="Glenn T.C."/>
            <person name="Green R.E."/>
            <person name="Ray D.A."/>
        </authorList>
    </citation>
    <scope>NUCLEOTIDE SEQUENCE [LARGE SCALE GENOMIC DNA]</scope>
    <source>
        <strain evidence="4">KSC_2009_1</strain>
    </source>
</reference>
<dbReference type="PANTHER" id="PTHR24559">
    <property type="entry name" value="TRANSPOSON TY3-I GAG-POL POLYPROTEIN"/>
    <property type="match status" value="1"/>
</dbReference>
<dbReference type="Gene3D" id="3.10.10.10">
    <property type="entry name" value="HIV Type 1 Reverse Transcriptase, subunit A, domain 1"/>
    <property type="match status" value="1"/>
</dbReference>
<proteinExistence type="inferred from homology"/>
<feature type="domain" description="Reverse transcriptase" evidence="3">
    <location>
        <begin position="32"/>
        <end position="98"/>
    </location>
</feature>
<dbReference type="InterPro" id="IPR043502">
    <property type="entry name" value="DNA/RNA_pol_sf"/>
</dbReference>
<dbReference type="CDD" id="cd01647">
    <property type="entry name" value="RT_LTR"/>
    <property type="match status" value="1"/>
</dbReference>
<dbReference type="InterPro" id="IPR043128">
    <property type="entry name" value="Rev_trsase/Diguanyl_cyclase"/>
</dbReference>
<protein>
    <recommendedName>
        <fullName evidence="2">ribonuclease H</fullName>
        <ecNumber evidence="2">3.1.26.4</ecNumber>
    </recommendedName>
</protein>
<comment type="caution">
    <text evidence="4">The sequence shown here is derived from an EMBL/GenBank/DDBJ whole genome shotgun (WGS) entry which is preliminary data.</text>
</comment>
<dbReference type="STRING" id="8496.A0A151NZG6"/>
<evidence type="ECO:0000256" key="1">
    <source>
        <dbReference type="ARBA" id="ARBA00010879"/>
    </source>
</evidence>
<dbReference type="InterPro" id="IPR000477">
    <property type="entry name" value="RT_dom"/>
</dbReference>
<comment type="similarity">
    <text evidence="1">Belongs to the beta type-B retroviral polymerase family. HERV class-II K(HML-2) pol subfamily.</text>
</comment>
<dbReference type="SUPFAM" id="SSF56672">
    <property type="entry name" value="DNA/RNA polymerases"/>
    <property type="match status" value="1"/>
</dbReference>
<sequence>MGEVRHHLHELFNHKIITESNSPYTSPIVIMRKKNGSLWMCIDYRVLNALTVVDQYTGPQVQEALDYLGGSKWFTMLDLCGGYYQILLREADKEKTAFI</sequence>
<evidence type="ECO:0000313" key="5">
    <source>
        <dbReference type="Proteomes" id="UP000050525"/>
    </source>
</evidence>
<evidence type="ECO:0000313" key="4">
    <source>
        <dbReference type="EMBL" id="KYO42281.1"/>
    </source>
</evidence>
<dbReference type="AlphaFoldDB" id="A0A151NZG6"/>